<proteinExistence type="predicted"/>
<dbReference type="CDD" id="cd11586">
    <property type="entry name" value="VbhA_like"/>
    <property type="match status" value="1"/>
</dbReference>
<gene>
    <name evidence="2" type="ORF">FNT36_24805</name>
</gene>
<accession>A0A558BJR7</accession>
<keyword evidence="3" id="KW-1185">Reference proteome</keyword>
<sequence>MSYTPQFSEDERTPQQRREAVKWAVGVSMSQGGSASPELAALYQRYIAGEIDLAFIRAELTRLYPQQPTADPRYQAGQPDRYYPVPVEAVPQQYEQIDMEQPWIG</sequence>
<evidence type="ECO:0000259" key="1">
    <source>
        <dbReference type="Pfam" id="PF18495"/>
    </source>
</evidence>
<dbReference type="InterPro" id="IPR043038">
    <property type="entry name" value="VbhA_sf"/>
</dbReference>
<dbReference type="InterPro" id="IPR033788">
    <property type="entry name" value="VbhA-like"/>
</dbReference>
<dbReference type="OrthoDB" id="885454at2"/>
<evidence type="ECO:0000313" key="2">
    <source>
        <dbReference type="EMBL" id="TVT36736.1"/>
    </source>
</evidence>
<dbReference type="Gene3D" id="1.10.8.1050">
    <property type="entry name" value="Antitoxin VbhA-like"/>
    <property type="match status" value="1"/>
</dbReference>
<dbReference type="EMBL" id="VMRJ01000009">
    <property type="protein sequence ID" value="TVT36736.1"/>
    <property type="molecule type" value="Genomic_DNA"/>
</dbReference>
<comment type="caution">
    <text evidence="2">The sequence shown here is derived from an EMBL/GenBank/DDBJ whole genome shotgun (WGS) entry which is preliminary data.</text>
</comment>
<reference evidence="2 3" key="1">
    <citation type="submission" date="2019-07" db="EMBL/GenBank/DDBJ databases">
        <title>Hymenobacter sp. straun FUR1 Genome sequencing and assembly.</title>
        <authorList>
            <person name="Chhetri G."/>
        </authorList>
    </citation>
    <scope>NUCLEOTIDE SEQUENCE [LARGE SCALE GENOMIC DNA]</scope>
    <source>
        <strain evidence="2 3">Fur1</strain>
    </source>
</reference>
<dbReference type="Pfam" id="PF18495">
    <property type="entry name" value="VbhA"/>
    <property type="match status" value="1"/>
</dbReference>
<dbReference type="AlphaFoldDB" id="A0A558BJR7"/>
<organism evidence="2 3">
    <name type="scientific">Hymenobacter setariae</name>
    <dbReference type="NCBI Taxonomy" id="2594794"/>
    <lineage>
        <taxon>Bacteria</taxon>
        <taxon>Pseudomonadati</taxon>
        <taxon>Bacteroidota</taxon>
        <taxon>Cytophagia</taxon>
        <taxon>Cytophagales</taxon>
        <taxon>Hymenobacteraceae</taxon>
        <taxon>Hymenobacter</taxon>
    </lineage>
</organism>
<feature type="domain" description="Antitoxin VbhA" evidence="1">
    <location>
        <begin position="17"/>
        <end position="60"/>
    </location>
</feature>
<evidence type="ECO:0000313" key="3">
    <source>
        <dbReference type="Proteomes" id="UP000317624"/>
    </source>
</evidence>
<dbReference type="InterPro" id="IPR041535">
    <property type="entry name" value="VbhA"/>
</dbReference>
<dbReference type="Proteomes" id="UP000317624">
    <property type="component" value="Unassembled WGS sequence"/>
</dbReference>
<dbReference type="RefSeq" id="WP_144853365.1">
    <property type="nucleotide sequence ID" value="NZ_VMRJ01000009.1"/>
</dbReference>
<protein>
    <recommendedName>
        <fullName evidence="1">Antitoxin VbhA domain-containing protein</fullName>
    </recommendedName>
</protein>
<name>A0A558BJR7_9BACT</name>